<keyword evidence="5 6" id="KW-0472">Membrane</keyword>
<dbReference type="Pfam" id="PF03706">
    <property type="entry name" value="LPG_synthase_TM"/>
    <property type="match status" value="1"/>
</dbReference>
<evidence type="ECO:0000256" key="2">
    <source>
        <dbReference type="ARBA" id="ARBA00022475"/>
    </source>
</evidence>
<evidence type="ECO:0000313" key="8">
    <source>
        <dbReference type="Proteomes" id="UP000050501"/>
    </source>
</evidence>
<keyword evidence="3 6" id="KW-0812">Transmembrane</keyword>
<dbReference type="Proteomes" id="UP000050501">
    <property type="component" value="Unassembled WGS sequence"/>
</dbReference>
<accession>A0A0P6XIX3</accession>
<dbReference type="PANTHER" id="PTHR39087:SF2">
    <property type="entry name" value="UPF0104 MEMBRANE PROTEIN MJ1595"/>
    <property type="match status" value="1"/>
</dbReference>
<comment type="caution">
    <text evidence="7">The sequence shown here is derived from an EMBL/GenBank/DDBJ whole genome shotgun (WGS) entry which is preliminary data.</text>
</comment>
<protein>
    <recommendedName>
        <fullName evidence="9">Integral membrane protein</fullName>
    </recommendedName>
</protein>
<dbReference type="OrthoDB" id="9799911at2"/>
<evidence type="ECO:0000256" key="5">
    <source>
        <dbReference type="ARBA" id="ARBA00023136"/>
    </source>
</evidence>
<keyword evidence="2" id="KW-1003">Cell membrane</keyword>
<proteinExistence type="predicted"/>
<evidence type="ECO:0000256" key="3">
    <source>
        <dbReference type="ARBA" id="ARBA00022692"/>
    </source>
</evidence>
<dbReference type="InterPro" id="IPR022791">
    <property type="entry name" value="L-PG_synthase/AglD"/>
</dbReference>
<comment type="subcellular location">
    <subcellularLocation>
        <location evidence="1">Cell membrane</location>
        <topology evidence="1">Multi-pass membrane protein</topology>
    </subcellularLocation>
</comment>
<evidence type="ECO:0000256" key="6">
    <source>
        <dbReference type="SAM" id="Phobius"/>
    </source>
</evidence>
<evidence type="ECO:0000313" key="7">
    <source>
        <dbReference type="EMBL" id="KPL83528.1"/>
    </source>
</evidence>
<keyword evidence="8" id="KW-1185">Reference proteome</keyword>
<dbReference type="PANTHER" id="PTHR39087">
    <property type="entry name" value="UPF0104 MEMBRANE PROTEIN MJ1595"/>
    <property type="match status" value="1"/>
</dbReference>
<sequence>MTPGLILGFLVLLGLALMGDLRQVGQAMRTFDWRVYPAALGLTLFNYTLRFVKWHYYLHVIGIHHITWVESLRMFVGGFPLAITPGKVGEVLKGVWINQRSGLPVARGVSVVVAERISDGLAVMALSVLGVVAYPQYWPAFVVILVGLLAVLVLAQVRPAAMWALGVGERLPVIKRFIGTVREFYEGSYMLFQPAPTAVAVGLGTISWLGEGVGFYFILLGLGLEPSWQLLSLAVFILAFSTVVGAVSALPGGMGAAEVSIAGMLTLLGGLEPAQATTATVLIRLATLWFGILLGLGMWAVSPQLIGLRSAYDPSAQD</sequence>
<feature type="transmembrane region" description="Helical" evidence="6">
    <location>
        <begin position="140"/>
        <end position="168"/>
    </location>
</feature>
<evidence type="ECO:0000256" key="1">
    <source>
        <dbReference type="ARBA" id="ARBA00004651"/>
    </source>
</evidence>
<keyword evidence="4 6" id="KW-1133">Transmembrane helix</keyword>
<feature type="transmembrane region" description="Helical" evidence="6">
    <location>
        <begin position="281"/>
        <end position="301"/>
    </location>
</feature>
<dbReference type="EMBL" id="LGCM01000031">
    <property type="protein sequence ID" value="KPL83528.1"/>
    <property type="molecule type" value="Genomic_DNA"/>
</dbReference>
<dbReference type="NCBIfam" id="TIGR00374">
    <property type="entry name" value="flippase-like domain"/>
    <property type="match status" value="1"/>
</dbReference>
<evidence type="ECO:0000256" key="4">
    <source>
        <dbReference type="ARBA" id="ARBA00022989"/>
    </source>
</evidence>
<feature type="transmembrane region" description="Helical" evidence="6">
    <location>
        <begin position="189"/>
        <end position="210"/>
    </location>
</feature>
<evidence type="ECO:0008006" key="9">
    <source>
        <dbReference type="Google" id="ProtNLM"/>
    </source>
</evidence>
<dbReference type="RefSeq" id="WP_147239068.1">
    <property type="nucleotide sequence ID" value="NZ_DF967974.1"/>
</dbReference>
<dbReference type="AlphaFoldDB" id="A0A0P6XIX3"/>
<organism evidence="7 8">
    <name type="scientific">Levilinea saccharolytica</name>
    <dbReference type="NCBI Taxonomy" id="229921"/>
    <lineage>
        <taxon>Bacteria</taxon>
        <taxon>Bacillati</taxon>
        <taxon>Chloroflexota</taxon>
        <taxon>Anaerolineae</taxon>
        <taxon>Anaerolineales</taxon>
        <taxon>Anaerolineaceae</taxon>
        <taxon>Levilinea</taxon>
    </lineage>
</organism>
<dbReference type="GO" id="GO:0005886">
    <property type="term" value="C:plasma membrane"/>
    <property type="evidence" value="ECO:0007669"/>
    <property type="project" value="UniProtKB-SubCell"/>
</dbReference>
<feature type="transmembrane region" description="Helical" evidence="6">
    <location>
        <begin position="230"/>
        <end position="250"/>
    </location>
</feature>
<feature type="transmembrane region" description="Helical" evidence="6">
    <location>
        <begin position="35"/>
        <end position="52"/>
    </location>
</feature>
<reference evidence="7 8" key="1">
    <citation type="submission" date="2015-07" db="EMBL/GenBank/DDBJ databases">
        <title>Genome sequence of Levilinea saccharolytica DSM 16555.</title>
        <authorList>
            <person name="Hemp J."/>
            <person name="Ward L.M."/>
            <person name="Pace L.A."/>
            <person name="Fischer W.W."/>
        </authorList>
    </citation>
    <scope>NUCLEOTIDE SEQUENCE [LARGE SCALE GENOMIC DNA]</scope>
    <source>
        <strain evidence="7 8">KIBI-1</strain>
    </source>
</reference>
<name>A0A0P6XIX3_9CHLR</name>
<dbReference type="STRING" id="229921.ADN01_08530"/>
<gene>
    <name evidence="7" type="ORF">ADN01_08530</name>
</gene>